<evidence type="ECO:0000259" key="16">
    <source>
        <dbReference type="PROSITE" id="PS50081"/>
    </source>
</evidence>
<dbReference type="GO" id="GO:0005737">
    <property type="term" value="C:cytoplasm"/>
    <property type="evidence" value="ECO:0007669"/>
    <property type="project" value="TreeGrafter"/>
</dbReference>
<dbReference type="SMART" id="SM00233">
    <property type="entry name" value="PH"/>
    <property type="match status" value="1"/>
</dbReference>
<dbReference type="InterPro" id="IPR035730">
    <property type="entry name" value="VAV1_SH3_1"/>
</dbReference>
<organism evidence="17 18">
    <name type="scientific">Cricetulus griseus</name>
    <name type="common">Chinese hamster</name>
    <name type="synonym">Cricetulus barabensis griseus</name>
    <dbReference type="NCBI Taxonomy" id="10029"/>
    <lineage>
        <taxon>Eukaryota</taxon>
        <taxon>Metazoa</taxon>
        <taxon>Chordata</taxon>
        <taxon>Craniata</taxon>
        <taxon>Vertebrata</taxon>
        <taxon>Euteleostomi</taxon>
        <taxon>Mammalia</taxon>
        <taxon>Eutheria</taxon>
        <taxon>Euarchontoglires</taxon>
        <taxon>Glires</taxon>
        <taxon>Rodentia</taxon>
        <taxon>Myomorpha</taxon>
        <taxon>Muroidea</taxon>
        <taxon>Cricetidae</taxon>
        <taxon>Cricetinae</taxon>
        <taxon>Cricetulus</taxon>
    </lineage>
</organism>
<dbReference type="InterPro" id="IPR000219">
    <property type="entry name" value="DH_dom"/>
</dbReference>
<dbReference type="Pfam" id="PF00307">
    <property type="entry name" value="CH"/>
    <property type="match status" value="1"/>
</dbReference>
<evidence type="ECO:0000256" key="6">
    <source>
        <dbReference type="ARBA" id="ARBA00022771"/>
    </source>
</evidence>
<evidence type="ECO:0000256" key="3">
    <source>
        <dbReference type="ARBA" id="ARBA00022658"/>
    </source>
</evidence>
<dbReference type="Gene3D" id="2.30.30.40">
    <property type="entry name" value="SH3 Domains"/>
    <property type="match status" value="2"/>
</dbReference>
<dbReference type="InParanoid" id="G3HCM0"/>
<dbReference type="InterPro" id="IPR001452">
    <property type="entry name" value="SH3_domain"/>
</dbReference>
<dbReference type="InterPro" id="IPR036860">
    <property type="entry name" value="SH2_dom_sf"/>
</dbReference>
<feature type="domain" description="SH3" evidence="13">
    <location>
        <begin position="617"/>
        <end position="685"/>
    </location>
</feature>
<dbReference type="Gene3D" id="3.30.505.10">
    <property type="entry name" value="SH2 domain"/>
    <property type="match status" value="1"/>
</dbReference>
<dbReference type="GO" id="GO:0005085">
    <property type="term" value="F:guanyl-nucleotide exchange factor activity"/>
    <property type="evidence" value="ECO:0007669"/>
    <property type="project" value="UniProtKB-KW"/>
</dbReference>
<dbReference type="PROSITE" id="PS50003">
    <property type="entry name" value="PH_DOMAIN"/>
    <property type="match status" value="1"/>
</dbReference>
<feature type="compositionally biased region" description="Polar residues" evidence="11">
    <location>
        <begin position="111"/>
        <end position="123"/>
    </location>
</feature>
<dbReference type="Gene3D" id="1.20.900.10">
    <property type="entry name" value="Dbl homology (DH) domain"/>
    <property type="match status" value="1"/>
</dbReference>
<dbReference type="CDD" id="cd10405">
    <property type="entry name" value="SH2_Vav1"/>
    <property type="match status" value="1"/>
</dbReference>
<dbReference type="InterPro" id="IPR036872">
    <property type="entry name" value="CH_dom_sf"/>
</dbReference>
<feature type="domain" description="DH" evidence="15">
    <location>
        <begin position="289"/>
        <end position="421"/>
    </location>
</feature>
<dbReference type="Gene3D" id="3.30.60.20">
    <property type="match status" value="1"/>
</dbReference>
<feature type="domain" description="SH2" evidence="12">
    <location>
        <begin position="696"/>
        <end position="790"/>
    </location>
</feature>
<feature type="compositionally biased region" description="Gly residues" evidence="11">
    <location>
        <begin position="56"/>
        <end position="65"/>
    </location>
</feature>
<protein>
    <submittedName>
        <fullName evidence="17">Proto-oncogene vav</fullName>
    </submittedName>
</protein>
<dbReference type="Pfam" id="PF00621">
    <property type="entry name" value="RhoGEF"/>
    <property type="match status" value="1"/>
</dbReference>
<keyword evidence="8 9" id="KW-0727">SH2 domain</keyword>
<keyword evidence="1 10" id="KW-0728">SH3 domain</keyword>
<dbReference type="PROSITE" id="PS50001">
    <property type="entry name" value="SH2"/>
    <property type="match status" value="1"/>
</dbReference>
<dbReference type="CDD" id="cd11979">
    <property type="entry name" value="SH3_VAV1_1"/>
    <property type="match status" value="1"/>
</dbReference>
<dbReference type="InterPro" id="IPR000980">
    <property type="entry name" value="SH2"/>
</dbReference>
<dbReference type="InterPro" id="IPR001331">
    <property type="entry name" value="GDS_CDC24_CS"/>
</dbReference>
<feature type="compositionally biased region" description="Low complexity" evidence="11">
    <location>
        <begin position="87"/>
        <end position="102"/>
    </location>
</feature>
<dbReference type="SUPFAM" id="SSF50729">
    <property type="entry name" value="PH domain-like"/>
    <property type="match status" value="1"/>
</dbReference>
<dbReference type="PROSITE" id="PS00479">
    <property type="entry name" value="ZF_DAG_PE_1"/>
    <property type="match status" value="1"/>
</dbReference>
<proteinExistence type="predicted"/>
<dbReference type="Gene3D" id="1.10.418.10">
    <property type="entry name" value="Calponin-like domain"/>
    <property type="match status" value="1"/>
</dbReference>
<dbReference type="PaxDb" id="10029-XP_007614562.1"/>
<sequence length="879" mass="99616">MTLSHSLGDFFRPSPSPPADSLGWILGFSLRADGSTPISRDPGSTKDHPLTHLGRTLGGSDGTQSGGSAVEERSVHAPAGSSLASTPPGWSPALAPGPAPSARHTFPAPSGSASKGTSQVLSPSPWNLSACSGIRVRPSFLCLKNIRTFLSTCCEKFGLKRSELFEAFDLFDVQDFGKVIYTLSALSWTPIAQNKGIMPFPTDDSAMGDEDIYSGLSDQIDDTAEEDEDLYDCVENEEAEGDEIYEDLMRSESVSTPPKMTEYDKRCCCLREIQQTEEKYTDTLGSIHQELLSVHTHFLKELKDALAAPGAAMLYQVFIKYKERFLVYGRYCSQVESASKHLDQVATAREDVQMKLEECSQRANNGRFTLRDLLMVPMQRVLKYHLLLQELVKHTQDATEKENLRLALDAMRDLAQCVNEVKRDNETLRQITNFQLSIENLDQSLANYGRPKIDGELKIASVERRSKTDRYAFLLDKALLICKRRGDSYDLKVSVNLHSFQVRDDSSGERDNKKWSHMFLLIEDQGAQGYELFFKTRELKKKWMEQFEMAISNIYPENATANGHDFQMFSFEETTSCKACQMLLRGTFYQGYRCHRCRAPAHKECLGRVPPCGRHGQGLPKMEVFQEYYGIPPPPGAFGTFLRLNPGDIVELTKAEAEHNWWEGRNTATNEVGWFPCNRVRPYVHGPPQDLSMHIWYAGPMERAGAEGILINRSDGTYLVRQRVKDTEEFAISIKYNVEVKHIKIMTSEGLYRITEKKAFRGLQELVEFYQQNSLKDCFKSLDTTLQFPYKEPERRAISKPPAGSTKYFGTAKARYDFCARDRSELSLKEGDIIKILNKKGQQGWWRGEIYGRVRQEGRPVGWGVQCVTWLWWVAVWLP</sequence>
<name>G3HCM0_CRIGR</name>
<dbReference type="PROSITE" id="PS50081">
    <property type="entry name" value="ZF_DAG_PE_2"/>
    <property type="match status" value="1"/>
</dbReference>
<evidence type="ECO:0000259" key="14">
    <source>
        <dbReference type="PROSITE" id="PS50003"/>
    </source>
</evidence>
<dbReference type="eggNOG" id="KOG2996">
    <property type="taxonomic scope" value="Eukaryota"/>
</dbReference>
<accession>G3HCM0</accession>
<dbReference type="SMART" id="SM00326">
    <property type="entry name" value="SH3"/>
    <property type="match status" value="2"/>
</dbReference>
<dbReference type="SMART" id="SM00109">
    <property type="entry name" value="C1"/>
    <property type="match status" value="1"/>
</dbReference>
<dbReference type="Gene3D" id="2.30.29.30">
    <property type="entry name" value="Pleckstrin-homology domain (PH domain)/Phosphotyrosine-binding domain (PTB)"/>
    <property type="match status" value="1"/>
</dbReference>
<dbReference type="GO" id="GO:0016477">
    <property type="term" value="P:cell migration"/>
    <property type="evidence" value="ECO:0007669"/>
    <property type="project" value="TreeGrafter"/>
</dbReference>
<dbReference type="PANTHER" id="PTHR45818">
    <property type="entry name" value="PROTEIN VAV"/>
    <property type="match status" value="1"/>
</dbReference>
<dbReference type="GO" id="GO:0035556">
    <property type="term" value="P:intracellular signal transduction"/>
    <property type="evidence" value="ECO:0007669"/>
    <property type="project" value="InterPro"/>
</dbReference>
<dbReference type="PROSITE" id="PS00741">
    <property type="entry name" value="DH_1"/>
    <property type="match status" value="1"/>
</dbReference>
<evidence type="ECO:0000259" key="13">
    <source>
        <dbReference type="PROSITE" id="PS50002"/>
    </source>
</evidence>
<dbReference type="InterPro" id="IPR036028">
    <property type="entry name" value="SH3-like_dom_sf"/>
</dbReference>
<dbReference type="SMART" id="SM00325">
    <property type="entry name" value="RhoGEF"/>
    <property type="match status" value="1"/>
</dbReference>
<dbReference type="Pfam" id="PF00017">
    <property type="entry name" value="SH2"/>
    <property type="match status" value="1"/>
</dbReference>
<evidence type="ECO:0000256" key="4">
    <source>
        <dbReference type="ARBA" id="ARBA00022723"/>
    </source>
</evidence>
<evidence type="ECO:0000256" key="5">
    <source>
        <dbReference type="ARBA" id="ARBA00022737"/>
    </source>
</evidence>
<dbReference type="Pfam" id="PF00130">
    <property type="entry name" value="C1_1"/>
    <property type="match status" value="1"/>
</dbReference>
<evidence type="ECO:0000256" key="11">
    <source>
        <dbReference type="SAM" id="MobiDB-lite"/>
    </source>
</evidence>
<keyword evidence="4" id="KW-0479">Metal-binding</keyword>
<keyword evidence="3" id="KW-0344">Guanine-nucleotide releasing factor</keyword>
<dbReference type="CDD" id="cd00160">
    <property type="entry name" value="RhoGEF"/>
    <property type="match status" value="1"/>
</dbReference>
<dbReference type="InterPro" id="IPR002219">
    <property type="entry name" value="PKC_DAG/PE"/>
</dbReference>
<evidence type="ECO:0000259" key="15">
    <source>
        <dbReference type="PROSITE" id="PS50010"/>
    </source>
</evidence>
<dbReference type="FunFam" id="2.30.30.40:FF:000108">
    <property type="entry name" value="Vav guanine nucleotide exchange factor 3"/>
    <property type="match status" value="1"/>
</dbReference>
<reference evidence="18" key="1">
    <citation type="journal article" date="2011" name="Nat. Biotechnol.">
        <title>The genomic sequence of the Chinese hamster ovary (CHO)-K1 cell line.</title>
        <authorList>
            <person name="Xu X."/>
            <person name="Nagarajan H."/>
            <person name="Lewis N.E."/>
            <person name="Pan S."/>
            <person name="Cai Z."/>
            <person name="Liu X."/>
            <person name="Chen W."/>
            <person name="Xie M."/>
            <person name="Wang W."/>
            <person name="Hammond S."/>
            <person name="Andersen M.R."/>
            <person name="Neff N."/>
            <person name="Passarelli B."/>
            <person name="Koh W."/>
            <person name="Fan H.C."/>
            <person name="Wang J."/>
            <person name="Gui Y."/>
            <person name="Lee K.H."/>
            <person name="Betenbaugh M.J."/>
            <person name="Quake S.R."/>
            <person name="Famili I."/>
            <person name="Palsson B.O."/>
            <person name="Wang J."/>
        </authorList>
    </citation>
    <scope>NUCLEOTIDE SEQUENCE [LARGE SCALE GENOMIC DNA]</scope>
    <source>
        <strain evidence="18">CHO K1 cell line</strain>
    </source>
</reference>
<dbReference type="InterPro" id="IPR011993">
    <property type="entry name" value="PH-like_dom_sf"/>
</dbReference>
<dbReference type="AlphaFoldDB" id="G3HCM0"/>
<dbReference type="SUPFAM" id="SSF50044">
    <property type="entry name" value="SH3-domain"/>
    <property type="match status" value="2"/>
</dbReference>
<dbReference type="FunFam" id="3.30.505.10:FF:000024">
    <property type="entry name" value="Vav guanine nucleotide exchange factor 2"/>
    <property type="match status" value="1"/>
</dbReference>
<evidence type="ECO:0000256" key="9">
    <source>
        <dbReference type="PROSITE-ProRule" id="PRU00191"/>
    </source>
</evidence>
<evidence type="ECO:0000313" key="17">
    <source>
        <dbReference type="EMBL" id="EGV93757.1"/>
    </source>
</evidence>
<dbReference type="FunFam" id="2.30.29.30:FF:000050">
    <property type="entry name" value="Vav guanine nucleotide exchange factor 2"/>
    <property type="match status" value="1"/>
</dbReference>
<evidence type="ECO:0000256" key="7">
    <source>
        <dbReference type="ARBA" id="ARBA00022833"/>
    </source>
</evidence>
<dbReference type="InterPro" id="IPR037832">
    <property type="entry name" value="PH_Vav"/>
</dbReference>
<dbReference type="CDD" id="cd01223">
    <property type="entry name" value="PH_Vav"/>
    <property type="match status" value="1"/>
</dbReference>
<evidence type="ECO:0000256" key="10">
    <source>
        <dbReference type="PROSITE-ProRule" id="PRU00192"/>
    </source>
</evidence>
<dbReference type="SUPFAM" id="SSF55550">
    <property type="entry name" value="SH2 domain"/>
    <property type="match status" value="1"/>
</dbReference>
<dbReference type="SUPFAM" id="SSF48065">
    <property type="entry name" value="DBL homology domain (DH-domain)"/>
    <property type="match status" value="1"/>
</dbReference>
<evidence type="ECO:0000259" key="12">
    <source>
        <dbReference type="PROSITE" id="PS50001"/>
    </source>
</evidence>
<dbReference type="PRINTS" id="PR00401">
    <property type="entry name" value="SH2DOMAIN"/>
</dbReference>
<keyword evidence="7" id="KW-0862">Zinc</keyword>
<dbReference type="InterPro" id="IPR035879">
    <property type="entry name" value="VAV1_SH2"/>
</dbReference>
<evidence type="ECO:0000256" key="2">
    <source>
        <dbReference type="ARBA" id="ARBA00022553"/>
    </source>
</evidence>
<evidence type="ECO:0000256" key="8">
    <source>
        <dbReference type="ARBA" id="ARBA00022999"/>
    </source>
</evidence>
<dbReference type="SMART" id="SM00252">
    <property type="entry name" value="SH2"/>
    <property type="match status" value="1"/>
</dbReference>
<dbReference type="PROSITE" id="PS50010">
    <property type="entry name" value="DH_2"/>
    <property type="match status" value="1"/>
</dbReference>
<dbReference type="Pfam" id="PF00018">
    <property type="entry name" value="SH3_1"/>
    <property type="match status" value="2"/>
</dbReference>
<evidence type="ECO:0000256" key="1">
    <source>
        <dbReference type="ARBA" id="ARBA00022443"/>
    </source>
</evidence>
<dbReference type="InterPro" id="IPR001849">
    <property type="entry name" value="PH_domain"/>
</dbReference>
<dbReference type="CDD" id="cd20867">
    <property type="entry name" value="C1_VAV1"/>
    <property type="match status" value="1"/>
</dbReference>
<dbReference type="Proteomes" id="UP000001075">
    <property type="component" value="Unassembled WGS sequence"/>
</dbReference>
<dbReference type="SUPFAM" id="SSF47576">
    <property type="entry name" value="Calponin-homology domain, CH-domain"/>
    <property type="match status" value="1"/>
</dbReference>
<dbReference type="Pfam" id="PF00169">
    <property type="entry name" value="PH"/>
    <property type="match status" value="1"/>
</dbReference>
<dbReference type="PROSITE" id="PS50002">
    <property type="entry name" value="SH3"/>
    <property type="match status" value="2"/>
</dbReference>
<feature type="domain" description="Phorbol-ester/DAG-type" evidence="16">
    <location>
        <begin position="563"/>
        <end position="612"/>
    </location>
</feature>
<gene>
    <name evidence="17" type="ORF">I79_008231</name>
</gene>
<dbReference type="FunFam" id="3.30.60.20:FF:000015">
    <property type="entry name" value="Vav guanine nucleotide exchange factor 1"/>
    <property type="match status" value="1"/>
</dbReference>
<dbReference type="PANTHER" id="PTHR45818:SF2">
    <property type="entry name" value="PROTO-ONCOGENE VAV"/>
    <property type="match status" value="1"/>
</dbReference>
<dbReference type="InterPro" id="IPR035899">
    <property type="entry name" value="DBL_dom_sf"/>
</dbReference>
<keyword evidence="5" id="KW-0677">Repeat</keyword>
<feature type="domain" description="SH3" evidence="13">
    <location>
        <begin position="807"/>
        <end position="879"/>
    </location>
</feature>
<evidence type="ECO:0000313" key="18">
    <source>
        <dbReference type="Proteomes" id="UP000001075"/>
    </source>
</evidence>
<dbReference type="EMBL" id="JH000282">
    <property type="protein sequence ID" value="EGV93757.1"/>
    <property type="molecule type" value="Genomic_DNA"/>
</dbReference>
<dbReference type="InterPro" id="IPR001715">
    <property type="entry name" value="CH_dom"/>
</dbReference>
<dbReference type="STRING" id="10029.G3HCM0"/>
<keyword evidence="2" id="KW-0597">Phosphoprotein</keyword>
<dbReference type="FunCoup" id="G3HCM0">
    <property type="interactions" value="969"/>
</dbReference>
<feature type="region of interest" description="Disordered" evidence="11">
    <location>
        <begin position="35"/>
        <end position="123"/>
    </location>
</feature>
<dbReference type="GO" id="GO:0008270">
    <property type="term" value="F:zinc ion binding"/>
    <property type="evidence" value="ECO:0007669"/>
    <property type="project" value="UniProtKB-KW"/>
</dbReference>
<keyword evidence="6" id="KW-0863">Zinc-finger</keyword>
<feature type="domain" description="PH" evidence="14">
    <location>
        <begin position="450"/>
        <end position="552"/>
    </location>
</feature>